<gene>
    <name evidence="1" type="ORF">M441DRAFT_44078</name>
</gene>
<accession>A0A2T3ZGL9</accession>
<evidence type="ECO:0000313" key="2">
    <source>
        <dbReference type="Proteomes" id="UP000240493"/>
    </source>
</evidence>
<organism evidence="1 2">
    <name type="scientific">Trichoderma asperellum (strain ATCC 204424 / CBS 433.97 / NBRC 101777)</name>
    <dbReference type="NCBI Taxonomy" id="1042311"/>
    <lineage>
        <taxon>Eukaryota</taxon>
        <taxon>Fungi</taxon>
        <taxon>Dikarya</taxon>
        <taxon>Ascomycota</taxon>
        <taxon>Pezizomycotina</taxon>
        <taxon>Sordariomycetes</taxon>
        <taxon>Hypocreomycetidae</taxon>
        <taxon>Hypocreales</taxon>
        <taxon>Hypocreaceae</taxon>
        <taxon>Trichoderma</taxon>
    </lineage>
</organism>
<evidence type="ECO:0000313" key="1">
    <source>
        <dbReference type="EMBL" id="PTB43955.1"/>
    </source>
</evidence>
<dbReference type="AlphaFoldDB" id="A0A2T3ZGL9"/>
<proteinExistence type="predicted"/>
<sequence>MDLIDDRGSHPSSHPFGPPLLSQLRHGLKTRSVAPGTSLEATTAWGASPPLGPSRLRASSVSTMPTGPRFHCGSVLVTQVFFLLFVLIGCFHCSTPLLTDSCPGLAFWKAKHDADWSIRIHKRNLRGNLPNCPRVTYLRLQYIDSHGPGRAACSLVQSDAETEIPSPLLRWKKLLKEETPAALRP</sequence>
<dbReference type="EMBL" id="KZ679258">
    <property type="protein sequence ID" value="PTB43955.1"/>
    <property type="molecule type" value="Genomic_DNA"/>
</dbReference>
<name>A0A2T3ZGL9_TRIA4</name>
<reference evidence="1 2" key="1">
    <citation type="submission" date="2016-07" db="EMBL/GenBank/DDBJ databases">
        <title>Multiple horizontal gene transfer events from other fungi enriched the ability of initially mycotrophic Trichoderma (Ascomycota) to feed on dead plant biomass.</title>
        <authorList>
            <consortium name="DOE Joint Genome Institute"/>
            <person name="Aerts A."/>
            <person name="Atanasova L."/>
            <person name="Chenthamara K."/>
            <person name="Zhang J."/>
            <person name="Grujic M."/>
            <person name="Henrissat B."/>
            <person name="Kuo A."/>
            <person name="Salamov A."/>
            <person name="Lipzen A."/>
            <person name="Labutti K."/>
            <person name="Barry K."/>
            <person name="Miao Y."/>
            <person name="Rahimi M.J."/>
            <person name="Shen Q."/>
            <person name="Grigoriev I.V."/>
            <person name="Kubicek C.P."/>
            <person name="Druzhinina I.S."/>
        </authorList>
    </citation>
    <scope>NUCLEOTIDE SEQUENCE [LARGE SCALE GENOMIC DNA]</scope>
    <source>
        <strain evidence="1 2">CBS 433.97</strain>
    </source>
</reference>
<protein>
    <submittedName>
        <fullName evidence="1">Uncharacterized protein</fullName>
    </submittedName>
</protein>
<keyword evidence="2" id="KW-1185">Reference proteome</keyword>
<dbReference type="Proteomes" id="UP000240493">
    <property type="component" value="Unassembled WGS sequence"/>
</dbReference>